<evidence type="ECO:0000313" key="1">
    <source>
        <dbReference type="EMBL" id="KKK62691.1"/>
    </source>
</evidence>
<name>A0A0F8ZRY0_9ZZZZ</name>
<dbReference type="SUPFAM" id="SSF52096">
    <property type="entry name" value="ClpP/crotonase"/>
    <property type="match status" value="1"/>
</dbReference>
<evidence type="ECO:0008006" key="2">
    <source>
        <dbReference type="Google" id="ProtNLM"/>
    </source>
</evidence>
<organism evidence="1">
    <name type="scientific">marine sediment metagenome</name>
    <dbReference type="NCBI Taxonomy" id="412755"/>
    <lineage>
        <taxon>unclassified sequences</taxon>
        <taxon>metagenomes</taxon>
        <taxon>ecological metagenomes</taxon>
    </lineage>
</organism>
<dbReference type="Gene3D" id="3.90.226.10">
    <property type="entry name" value="2-enoyl-CoA Hydratase, Chain A, domain 1"/>
    <property type="match status" value="1"/>
</dbReference>
<dbReference type="PANTHER" id="PTHR11941:SF54">
    <property type="entry name" value="ENOYL-COA HYDRATASE, MITOCHONDRIAL"/>
    <property type="match status" value="1"/>
</dbReference>
<dbReference type="GO" id="GO:0006635">
    <property type="term" value="P:fatty acid beta-oxidation"/>
    <property type="evidence" value="ECO:0007669"/>
    <property type="project" value="TreeGrafter"/>
</dbReference>
<protein>
    <recommendedName>
        <fullName evidence="2">Enoyl-CoA hydratase</fullName>
    </recommendedName>
</protein>
<dbReference type="GO" id="GO:0003824">
    <property type="term" value="F:catalytic activity"/>
    <property type="evidence" value="ECO:0007669"/>
    <property type="project" value="UniProtKB-ARBA"/>
</dbReference>
<dbReference type="AlphaFoldDB" id="A0A0F8ZRY0"/>
<reference evidence="1" key="1">
    <citation type="journal article" date="2015" name="Nature">
        <title>Complex archaea that bridge the gap between prokaryotes and eukaryotes.</title>
        <authorList>
            <person name="Spang A."/>
            <person name="Saw J.H."/>
            <person name="Jorgensen S.L."/>
            <person name="Zaremba-Niedzwiedzka K."/>
            <person name="Martijn J."/>
            <person name="Lind A.E."/>
            <person name="van Eijk R."/>
            <person name="Schleper C."/>
            <person name="Guy L."/>
            <person name="Ettema T.J."/>
        </authorList>
    </citation>
    <scope>NUCLEOTIDE SEQUENCE</scope>
</reference>
<dbReference type="EMBL" id="LAZR01061876">
    <property type="protein sequence ID" value="KKK62691.1"/>
    <property type="molecule type" value="Genomic_DNA"/>
</dbReference>
<comment type="caution">
    <text evidence="1">The sequence shown here is derived from an EMBL/GenBank/DDBJ whole genome shotgun (WGS) entry which is preliminary data.</text>
</comment>
<dbReference type="InterPro" id="IPR029045">
    <property type="entry name" value="ClpP/crotonase-like_dom_sf"/>
</dbReference>
<dbReference type="CDD" id="cd06558">
    <property type="entry name" value="crotonase-like"/>
    <property type="match status" value="1"/>
</dbReference>
<proteinExistence type="predicted"/>
<dbReference type="InterPro" id="IPR001753">
    <property type="entry name" value="Enoyl-CoA_hydra/iso"/>
</dbReference>
<dbReference type="Pfam" id="PF00378">
    <property type="entry name" value="ECH_1"/>
    <property type="match status" value="1"/>
</dbReference>
<gene>
    <name evidence="1" type="ORF">LCGC14_3001810</name>
</gene>
<accession>A0A0F8ZRY0</accession>
<dbReference type="PANTHER" id="PTHR11941">
    <property type="entry name" value="ENOYL-COA HYDRATASE-RELATED"/>
    <property type="match status" value="1"/>
</dbReference>
<sequence>MSYDSLKMLKVRIDKGVAFVTIDNPPMNLLNFPMIIEFATLANTVKGDDNVRVIVFDSADPDFFIAHFDVKGLVTMPDEAPPKKKSIENTIHAINEMYRTMPKVSIAKVEGVVRGGGCEFILSFDMVFGELGKAIFAQPEIGVGIIPGGGGTIRIPRLVGRMRAMEIVLGGHDFPAEIAERYGLINRALPPDKLTLYVENLAYRIASFPPESIAIAKKSVLAGVEMPVIDALLEEQYLFGQAVALSTSKTRMKFVLDSGGQSREWERNANTLLEKQEETPFANLEKKDD</sequence>